<evidence type="ECO:0000313" key="8">
    <source>
        <dbReference type="Proteomes" id="UP000635278"/>
    </source>
</evidence>
<keyword evidence="8" id="KW-1185">Reference proteome</keyword>
<keyword evidence="3" id="KW-0997">Cell inner membrane</keyword>
<evidence type="ECO:0000256" key="4">
    <source>
        <dbReference type="ARBA" id="ARBA00022679"/>
    </source>
</evidence>
<evidence type="ECO:0000256" key="5">
    <source>
        <dbReference type="ARBA" id="ARBA00023136"/>
    </source>
</evidence>
<comment type="caution">
    <text evidence="7">The sequence shown here is derived from an EMBL/GenBank/DDBJ whole genome shotgun (WGS) entry which is preliminary data.</text>
</comment>
<keyword evidence="2" id="KW-1003">Cell membrane</keyword>
<dbReference type="EMBL" id="WOTB01000056">
    <property type="protein sequence ID" value="NHN86819.1"/>
    <property type="molecule type" value="Genomic_DNA"/>
</dbReference>
<evidence type="ECO:0000256" key="1">
    <source>
        <dbReference type="ARBA" id="ARBA00004533"/>
    </source>
</evidence>
<dbReference type="PANTHER" id="PTHR30606">
    <property type="entry name" value="LIPID A BIOSYNTHESIS LAUROYL ACYLTRANSFERASE"/>
    <property type="match status" value="1"/>
</dbReference>
<gene>
    <name evidence="7" type="ORF">GOB93_19740</name>
</gene>
<dbReference type="PANTHER" id="PTHR30606:SF9">
    <property type="entry name" value="LIPID A BIOSYNTHESIS LAUROYLTRANSFERASE"/>
    <property type="match status" value="1"/>
</dbReference>
<dbReference type="GO" id="GO:0016746">
    <property type="term" value="F:acyltransferase activity"/>
    <property type="evidence" value="ECO:0007669"/>
    <property type="project" value="UniProtKB-KW"/>
</dbReference>
<comment type="subcellular location">
    <subcellularLocation>
        <location evidence="1">Cell inner membrane</location>
    </subcellularLocation>
</comment>
<keyword evidence="4" id="KW-0808">Transferase</keyword>
<keyword evidence="5" id="KW-0472">Membrane</keyword>
<evidence type="ECO:0000256" key="3">
    <source>
        <dbReference type="ARBA" id="ARBA00022519"/>
    </source>
</evidence>
<dbReference type="Pfam" id="PF03279">
    <property type="entry name" value="Lip_A_acyltrans"/>
    <property type="match status" value="1"/>
</dbReference>
<evidence type="ECO:0000256" key="2">
    <source>
        <dbReference type="ARBA" id="ARBA00022475"/>
    </source>
</evidence>
<name>A0ABX0JU96_9PROT</name>
<dbReference type="RefSeq" id="WP_173585134.1">
    <property type="nucleotide sequence ID" value="NZ_WOTB01000056.1"/>
</dbReference>
<protein>
    <submittedName>
        <fullName evidence="7">Lauroyl acyltransferase</fullName>
    </submittedName>
</protein>
<sequence length="309" mass="33983">MALEKRGQAGLQRDYRWQAPTRLLLRSLFGVLRNLKPDHASNMIGGIAALAGPYLGVSRIADQNLRLALPLLDSDARRQIIGQAWRNLGRVFGELPHLRNLKRTSSGPGWEIVGEENLPPKQAIFFSAHYNNWEMILPIASQLGLTVAGAYRRASNPAIEEVIQELRCAAHGVNCSMFAKGAMGARAAIAHLAQGGSLGLLVDQKMNDGIGVPFFGHTAMTVTAPAQLALRFGIPLIPIRIERIGPARFLMVCEPPLVCPQTGNRTEDILALTTVLNQTVESWIRADPGSWLWLHRRWPKKIANTSDMN</sequence>
<reference evidence="7 8" key="1">
    <citation type="journal article" date="2020" name="Int. J. Syst. Evol. Microbiol.">
        <title>Novel acetic acid bacteria from cider fermentations: Acetobacter conturbans sp. nov. and Acetobacter fallax sp. nov.</title>
        <authorList>
            <person name="Sombolestani A.S."/>
            <person name="Cleenwerck I."/>
            <person name="Cnockaert M."/>
            <person name="Borremans W."/>
            <person name="Wieme A.D."/>
            <person name="De Vuyst L."/>
            <person name="Vandamme P."/>
        </authorList>
    </citation>
    <scope>NUCLEOTIDE SEQUENCE [LARGE SCALE GENOMIC DNA]</scope>
    <source>
        <strain evidence="7 8">LMG 30640</strain>
    </source>
</reference>
<organism evidence="7 8">
    <name type="scientific">Acetobacter musti</name>
    <dbReference type="NCBI Taxonomy" id="864732"/>
    <lineage>
        <taxon>Bacteria</taxon>
        <taxon>Pseudomonadati</taxon>
        <taxon>Pseudomonadota</taxon>
        <taxon>Alphaproteobacteria</taxon>
        <taxon>Acetobacterales</taxon>
        <taxon>Acetobacteraceae</taxon>
        <taxon>Acetobacter</taxon>
    </lineage>
</organism>
<dbReference type="InterPro" id="IPR004960">
    <property type="entry name" value="LipA_acyltrans"/>
</dbReference>
<keyword evidence="6 7" id="KW-0012">Acyltransferase</keyword>
<proteinExistence type="predicted"/>
<dbReference type="Proteomes" id="UP000635278">
    <property type="component" value="Unassembled WGS sequence"/>
</dbReference>
<dbReference type="CDD" id="cd07984">
    <property type="entry name" value="LPLAT_LABLAT-like"/>
    <property type="match status" value="1"/>
</dbReference>
<evidence type="ECO:0000313" key="7">
    <source>
        <dbReference type="EMBL" id="NHN86819.1"/>
    </source>
</evidence>
<accession>A0ABX0JU96</accession>
<evidence type="ECO:0000256" key="6">
    <source>
        <dbReference type="ARBA" id="ARBA00023315"/>
    </source>
</evidence>